<dbReference type="AlphaFoldDB" id="A0A061H643"/>
<organism evidence="8 9">
    <name type="scientific">Pseudozyma flocculosa PF-1</name>
    <dbReference type="NCBI Taxonomy" id="1277687"/>
    <lineage>
        <taxon>Eukaryota</taxon>
        <taxon>Fungi</taxon>
        <taxon>Dikarya</taxon>
        <taxon>Basidiomycota</taxon>
        <taxon>Ustilaginomycotina</taxon>
        <taxon>Ustilaginomycetes</taxon>
        <taxon>Ustilaginales</taxon>
        <taxon>Ustilaginaceae</taxon>
        <taxon>Pseudozyma</taxon>
    </lineage>
</organism>
<dbReference type="PROSITE" id="PS00086">
    <property type="entry name" value="CYTOCHROME_P450"/>
    <property type="match status" value="1"/>
</dbReference>
<evidence type="ECO:0000256" key="7">
    <source>
        <dbReference type="RuleBase" id="RU000461"/>
    </source>
</evidence>
<dbReference type="PRINTS" id="PR00463">
    <property type="entry name" value="EP450I"/>
</dbReference>
<dbReference type="Gene3D" id="1.10.630.10">
    <property type="entry name" value="Cytochrome P450"/>
    <property type="match status" value="1"/>
</dbReference>
<evidence type="ECO:0008006" key="10">
    <source>
        <dbReference type="Google" id="ProtNLM"/>
    </source>
</evidence>
<evidence type="ECO:0000256" key="6">
    <source>
        <dbReference type="PIRSR" id="PIRSR602401-1"/>
    </source>
</evidence>
<dbReference type="EMBL" id="KE361636">
    <property type="protein sequence ID" value="EPQ28073.1"/>
    <property type="molecule type" value="Genomic_DNA"/>
</dbReference>
<protein>
    <recommendedName>
        <fullName evidence="10">Cytochrome P450</fullName>
    </recommendedName>
</protein>
<evidence type="ECO:0000256" key="4">
    <source>
        <dbReference type="ARBA" id="ARBA00023002"/>
    </source>
</evidence>
<evidence type="ECO:0000256" key="1">
    <source>
        <dbReference type="ARBA" id="ARBA00001971"/>
    </source>
</evidence>
<dbReference type="PANTHER" id="PTHR24305:SF166">
    <property type="entry name" value="CYTOCHROME P450 12A4, MITOCHONDRIAL-RELATED"/>
    <property type="match status" value="1"/>
</dbReference>
<evidence type="ECO:0000313" key="8">
    <source>
        <dbReference type="EMBL" id="EPQ28073.1"/>
    </source>
</evidence>
<sequence>MFQRIDFSLSGASAVTPLSLAVAAAALLASYVVYNLYLHPLAGLSGPFMSRSGLCSFLLLRALKMDYVPATKALFERYPGARHIRIGRNRILTVDPDTVQQVYGLKTRFAKSELYSFIKPGKQESLFTTRDFERHARLRSQCGAAYAMKALLELEGCVDANLATLLDNLDADADAGRPVDLEQVFRFFAVDVVTDLGFGQPLGLIKARRDMLGVANAIYVNLNRAVALAAVPELGKPIMRAIRMFSDPASQLVSWAVECVQARLRRGDTERKDMLSTFMRSKDSATGKDLSLGQLLIAALPVLTAGSDTTAATLAAFIAWTHERPEVVQRLRDEVDESGLSMPPTYAESVKHLPYFHACLKEVMRLQAAVCYGLPRLPPAGGAVLGDGLYVPEGTEVTMSSWHYHRTAAAYGDDARQFRPERWMTDDEDERRQLERHNFSFGGGARICIGRHISIMEMSKALPTLLQRYKLTFTKRQPGSPHEHRTGRSVEGEEGDEFPYFALTSFLVYLLDFWVDIERRE</sequence>
<keyword evidence="6 7" id="KW-0349">Heme</keyword>
<reference evidence="8 9" key="1">
    <citation type="journal article" date="2013" name="Plant Cell">
        <title>The transition from a phytopathogenic smut ancestor to an anamorphic biocontrol agent deciphered by comparative whole-genome analysis.</title>
        <authorList>
            <person name="Lefebvre F."/>
            <person name="Joly D.L."/>
            <person name="Labbe C."/>
            <person name="Teichmann B."/>
            <person name="Linning R."/>
            <person name="Belzile F."/>
            <person name="Bakkeren G."/>
            <person name="Belanger R.R."/>
        </authorList>
    </citation>
    <scope>NUCLEOTIDE SEQUENCE [LARGE SCALE GENOMIC DNA]</scope>
    <source>
        <strain evidence="8 9">PF-1</strain>
    </source>
</reference>
<comment type="cofactor">
    <cofactor evidence="1 6">
        <name>heme</name>
        <dbReference type="ChEBI" id="CHEBI:30413"/>
    </cofactor>
</comment>
<evidence type="ECO:0000256" key="2">
    <source>
        <dbReference type="ARBA" id="ARBA00010617"/>
    </source>
</evidence>
<keyword evidence="4 7" id="KW-0560">Oxidoreductase</keyword>
<dbReference type="RefSeq" id="XP_007880117.1">
    <property type="nucleotide sequence ID" value="XM_007881926.1"/>
</dbReference>
<dbReference type="GO" id="GO:0020037">
    <property type="term" value="F:heme binding"/>
    <property type="evidence" value="ECO:0007669"/>
    <property type="project" value="InterPro"/>
</dbReference>
<evidence type="ECO:0000313" key="9">
    <source>
        <dbReference type="Proteomes" id="UP000053664"/>
    </source>
</evidence>
<evidence type="ECO:0000256" key="5">
    <source>
        <dbReference type="ARBA" id="ARBA00023004"/>
    </source>
</evidence>
<keyword evidence="5 6" id="KW-0408">Iron</keyword>
<dbReference type="PANTHER" id="PTHR24305">
    <property type="entry name" value="CYTOCHROME P450"/>
    <property type="match status" value="1"/>
</dbReference>
<dbReference type="InterPro" id="IPR001128">
    <property type="entry name" value="Cyt_P450"/>
</dbReference>
<dbReference type="HOGENOM" id="CLU_001570_14_0_1"/>
<keyword evidence="3 6" id="KW-0479">Metal-binding</keyword>
<dbReference type="GeneID" id="19318505"/>
<proteinExistence type="inferred from homology"/>
<dbReference type="InterPro" id="IPR002401">
    <property type="entry name" value="Cyt_P450_E_grp-I"/>
</dbReference>
<dbReference type="PRINTS" id="PR00385">
    <property type="entry name" value="P450"/>
</dbReference>
<dbReference type="InterPro" id="IPR050121">
    <property type="entry name" value="Cytochrome_P450_monoxygenase"/>
</dbReference>
<dbReference type="GO" id="GO:0005506">
    <property type="term" value="F:iron ion binding"/>
    <property type="evidence" value="ECO:0007669"/>
    <property type="project" value="InterPro"/>
</dbReference>
<dbReference type="GO" id="GO:0004497">
    <property type="term" value="F:monooxygenase activity"/>
    <property type="evidence" value="ECO:0007669"/>
    <property type="project" value="UniProtKB-KW"/>
</dbReference>
<dbReference type="KEGG" id="pfp:PFL1_04400"/>
<keyword evidence="7" id="KW-0503">Monooxygenase</keyword>
<dbReference type="Pfam" id="PF00067">
    <property type="entry name" value="p450"/>
    <property type="match status" value="1"/>
</dbReference>
<dbReference type="eggNOG" id="KOG0158">
    <property type="taxonomic scope" value="Eukaryota"/>
</dbReference>
<gene>
    <name evidence="8" type="ORF">PFL1_04400</name>
</gene>
<dbReference type="InterPro" id="IPR017972">
    <property type="entry name" value="Cyt_P450_CS"/>
</dbReference>
<dbReference type="InterPro" id="IPR036396">
    <property type="entry name" value="Cyt_P450_sf"/>
</dbReference>
<accession>A0A061H643</accession>
<comment type="similarity">
    <text evidence="2 7">Belongs to the cytochrome P450 family.</text>
</comment>
<dbReference type="SUPFAM" id="SSF48264">
    <property type="entry name" value="Cytochrome P450"/>
    <property type="match status" value="1"/>
</dbReference>
<dbReference type="Proteomes" id="UP000053664">
    <property type="component" value="Unassembled WGS sequence"/>
</dbReference>
<evidence type="ECO:0000256" key="3">
    <source>
        <dbReference type="ARBA" id="ARBA00022723"/>
    </source>
</evidence>
<feature type="binding site" description="axial binding residue" evidence="6">
    <location>
        <position position="448"/>
    </location>
    <ligand>
        <name>heme</name>
        <dbReference type="ChEBI" id="CHEBI:30413"/>
    </ligand>
    <ligandPart>
        <name>Fe</name>
        <dbReference type="ChEBI" id="CHEBI:18248"/>
    </ligandPart>
</feature>
<name>A0A061H643_9BASI</name>
<dbReference type="GO" id="GO:0016705">
    <property type="term" value="F:oxidoreductase activity, acting on paired donors, with incorporation or reduction of molecular oxygen"/>
    <property type="evidence" value="ECO:0007669"/>
    <property type="project" value="InterPro"/>
</dbReference>